<reference evidence="3" key="1">
    <citation type="submission" date="2020-04" db="EMBL/GenBank/DDBJ databases">
        <title>Deep metagenomics examines the oral microbiome during advanced dental caries in children, revealing novel taxa and co-occurrences with host molecules.</title>
        <authorList>
            <person name="Baker J.L."/>
            <person name="Morton J.T."/>
            <person name="Dinis M."/>
            <person name="Alvarez R."/>
            <person name="Tran N.C."/>
            <person name="Knight R."/>
            <person name="Edlund A."/>
        </authorList>
    </citation>
    <scope>NUCLEOTIDE SEQUENCE</scope>
    <source>
        <strain evidence="3">JCVI_25_bin.9</strain>
    </source>
</reference>
<dbReference type="AlphaFoldDB" id="A0A930HYU6"/>
<feature type="transmembrane region" description="Helical" evidence="1">
    <location>
        <begin position="64"/>
        <end position="85"/>
    </location>
</feature>
<dbReference type="EMBL" id="JABZSQ010000075">
    <property type="protein sequence ID" value="MBF1414950.1"/>
    <property type="molecule type" value="Genomic_DNA"/>
</dbReference>
<gene>
    <name evidence="3" type="ORF">HXN33_05130</name>
</gene>
<feature type="domain" description="Protein-glutamine gamma-glutamyltransferase-like C-terminal" evidence="2">
    <location>
        <begin position="132"/>
        <end position="192"/>
    </location>
</feature>
<proteinExistence type="predicted"/>
<organism evidence="3 4">
    <name type="scientific">Prevotella histicola</name>
    <dbReference type="NCBI Taxonomy" id="470565"/>
    <lineage>
        <taxon>Bacteria</taxon>
        <taxon>Pseudomonadati</taxon>
        <taxon>Bacteroidota</taxon>
        <taxon>Bacteroidia</taxon>
        <taxon>Bacteroidales</taxon>
        <taxon>Prevotellaceae</taxon>
        <taxon>Prevotella</taxon>
    </lineage>
</organism>
<evidence type="ECO:0000259" key="2">
    <source>
        <dbReference type="Pfam" id="PF13559"/>
    </source>
</evidence>
<accession>A0A930HYU6</accession>
<evidence type="ECO:0000256" key="1">
    <source>
        <dbReference type="SAM" id="Phobius"/>
    </source>
</evidence>
<protein>
    <submittedName>
        <fullName evidence="3">DUF4129 domain-containing protein</fullName>
    </submittedName>
</protein>
<evidence type="ECO:0000313" key="4">
    <source>
        <dbReference type="Proteomes" id="UP000757461"/>
    </source>
</evidence>
<dbReference type="RefSeq" id="WP_219496964.1">
    <property type="nucleotide sequence ID" value="NZ_CAKAQX010000055.1"/>
</dbReference>
<keyword evidence="1" id="KW-0812">Transmembrane</keyword>
<evidence type="ECO:0000313" key="3">
    <source>
        <dbReference type="EMBL" id="MBF1414950.1"/>
    </source>
</evidence>
<dbReference type="Pfam" id="PF13559">
    <property type="entry name" value="DUF4129"/>
    <property type="match status" value="1"/>
</dbReference>
<sequence>MLQSLTDTLTCDSSLLHQYRSDEAYDYARELHAPDVNLWEWLMQKIGELLNDIFSINDKGDIRIIIYIGLSLVFIGIIAFLMYRFQPKLFSRSGRLKGQNTDEDNIYGVDFEKEYAKAMGQRDYYKAVRIVYLRTLRWLSDNKKISWELYKTPTQYTREFLSTDFLHMTHCFMRIRYGNYTATEGLVAQMEAWEGEMKKGGTV</sequence>
<dbReference type="Proteomes" id="UP000757461">
    <property type="component" value="Unassembled WGS sequence"/>
</dbReference>
<dbReference type="InterPro" id="IPR025403">
    <property type="entry name" value="TgpA-like_C"/>
</dbReference>
<keyword evidence="1" id="KW-1133">Transmembrane helix</keyword>
<keyword evidence="1" id="KW-0472">Membrane</keyword>
<comment type="caution">
    <text evidence="3">The sequence shown here is derived from an EMBL/GenBank/DDBJ whole genome shotgun (WGS) entry which is preliminary data.</text>
</comment>
<name>A0A930HYU6_9BACT</name>